<dbReference type="Pfam" id="PF13242">
    <property type="entry name" value="Hydrolase_like"/>
    <property type="match status" value="1"/>
</dbReference>
<proteinExistence type="predicted"/>
<accession>A0A7S0J3C1</accession>
<dbReference type="PANTHER" id="PTHR43316">
    <property type="entry name" value="HYDROLASE, HALOACID DELAHOGENASE-RELATED"/>
    <property type="match status" value="1"/>
</dbReference>
<keyword evidence="1" id="KW-0378">Hydrolase</keyword>
<dbReference type="PANTHER" id="PTHR43316:SF8">
    <property type="entry name" value="HAD FAMILY HYDROLASE"/>
    <property type="match status" value="1"/>
</dbReference>
<gene>
    <name evidence="2" type="ORF">CLEP1334_LOCUS15207</name>
</gene>
<organism evidence="2">
    <name type="scientific">Calcidiscus leptoporus</name>
    <dbReference type="NCBI Taxonomy" id="127549"/>
    <lineage>
        <taxon>Eukaryota</taxon>
        <taxon>Haptista</taxon>
        <taxon>Haptophyta</taxon>
        <taxon>Prymnesiophyceae</taxon>
        <taxon>Coccolithales</taxon>
        <taxon>Calcidiscaceae</taxon>
        <taxon>Calcidiscus</taxon>
    </lineage>
</organism>
<name>A0A7S0J3C1_9EUKA</name>
<dbReference type="EMBL" id="HBER01030299">
    <property type="protein sequence ID" value="CAD8539924.1"/>
    <property type="molecule type" value="Transcribed_RNA"/>
</dbReference>
<sequence length="142" mass="14920">MLVACRACVTSARRVQGVCVGAVTDGNTDVSRAAAVGELFDFAVTAADAGSSKSAVPPYLQAAHASGHRPTSIVHVGDSISKDLCGALRCGYRAVWLEREGRSPSAEEQLALPPADEGRWTRARSLHDVLRVLLPEVESAGH</sequence>
<dbReference type="InterPro" id="IPR051540">
    <property type="entry name" value="S-2-haloacid_dehalogenase"/>
</dbReference>
<evidence type="ECO:0000313" key="2">
    <source>
        <dbReference type="EMBL" id="CAD8539924.1"/>
    </source>
</evidence>
<dbReference type="GO" id="GO:0016787">
    <property type="term" value="F:hydrolase activity"/>
    <property type="evidence" value="ECO:0007669"/>
    <property type="project" value="UniProtKB-KW"/>
</dbReference>
<evidence type="ECO:0000256" key="1">
    <source>
        <dbReference type="ARBA" id="ARBA00022801"/>
    </source>
</evidence>
<dbReference type="InterPro" id="IPR023214">
    <property type="entry name" value="HAD_sf"/>
</dbReference>
<protein>
    <recommendedName>
        <fullName evidence="3">Haloacid dehalogenase-like hydrolase domain-containing protein 3</fullName>
    </recommendedName>
</protein>
<reference evidence="2" key="1">
    <citation type="submission" date="2021-01" db="EMBL/GenBank/DDBJ databases">
        <authorList>
            <person name="Corre E."/>
            <person name="Pelletier E."/>
            <person name="Niang G."/>
            <person name="Scheremetjew M."/>
            <person name="Finn R."/>
            <person name="Kale V."/>
            <person name="Holt S."/>
            <person name="Cochrane G."/>
            <person name="Meng A."/>
            <person name="Brown T."/>
            <person name="Cohen L."/>
        </authorList>
    </citation>
    <scope>NUCLEOTIDE SEQUENCE</scope>
    <source>
        <strain evidence="2">RCC1130</strain>
    </source>
</reference>
<dbReference type="Gene3D" id="3.40.50.1000">
    <property type="entry name" value="HAD superfamily/HAD-like"/>
    <property type="match status" value="1"/>
</dbReference>
<dbReference type="SUPFAM" id="SSF56784">
    <property type="entry name" value="HAD-like"/>
    <property type="match status" value="1"/>
</dbReference>
<dbReference type="InterPro" id="IPR036412">
    <property type="entry name" value="HAD-like_sf"/>
</dbReference>
<evidence type="ECO:0008006" key="3">
    <source>
        <dbReference type="Google" id="ProtNLM"/>
    </source>
</evidence>
<dbReference type="AlphaFoldDB" id="A0A7S0J3C1"/>